<evidence type="ECO:0000256" key="3">
    <source>
        <dbReference type="ARBA" id="ARBA00022448"/>
    </source>
</evidence>
<comment type="similarity">
    <text evidence="2">Belongs to the USE1 family.</text>
</comment>
<accession>A0A8T1WMY8</accession>
<dbReference type="GO" id="GO:0015031">
    <property type="term" value="P:protein transport"/>
    <property type="evidence" value="ECO:0007669"/>
    <property type="project" value="UniProtKB-KW"/>
</dbReference>
<evidence type="ECO:0000256" key="4">
    <source>
        <dbReference type="ARBA" id="ARBA00022692"/>
    </source>
</evidence>
<evidence type="ECO:0000256" key="6">
    <source>
        <dbReference type="ARBA" id="ARBA00022892"/>
    </source>
</evidence>
<evidence type="ECO:0000256" key="10">
    <source>
        <dbReference type="SAM" id="MobiDB-lite"/>
    </source>
</evidence>
<evidence type="ECO:0000256" key="5">
    <source>
        <dbReference type="ARBA" id="ARBA00022824"/>
    </source>
</evidence>
<evidence type="ECO:0000256" key="9">
    <source>
        <dbReference type="ARBA" id="ARBA00023136"/>
    </source>
</evidence>
<dbReference type="Pfam" id="PF09753">
    <property type="entry name" value="Use1"/>
    <property type="match status" value="1"/>
</dbReference>
<evidence type="ECO:0008006" key="14">
    <source>
        <dbReference type="Google" id="ProtNLM"/>
    </source>
</evidence>
<protein>
    <recommendedName>
        <fullName evidence="14">Vesicle transport protein USE1</fullName>
    </recommendedName>
</protein>
<dbReference type="CDD" id="cd15860">
    <property type="entry name" value="SNARE_USE1"/>
    <property type="match status" value="1"/>
</dbReference>
<reference evidence="12" key="1">
    <citation type="submission" date="2021-02" db="EMBL/GenBank/DDBJ databases">
        <authorList>
            <person name="Palmer J.M."/>
        </authorList>
    </citation>
    <scope>NUCLEOTIDE SEQUENCE</scope>
    <source>
        <strain evidence="12">SCRP23</strain>
    </source>
</reference>
<keyword evidence="5" id="KW-0256">Endoplasmic reticulum</keyword>
<evidence type="ECO:0000256" key="11">
    <source>
        <dbReference type="SAM" id="Phobius"/>
    </source>
</evidence>
<evidence type="ECO:0000256" key="7">
    <source>
        <dbReference type="ARBA" id="ARBA00022927"/>
    </source>
</evidence>
<dbReference type="GO" id="GO:0031201">
    <property type="term" value="C:SNARE complex"/>
    <property type="evidence" value="ECO:0007669"/>
    <property type="project" value="TreeGrafter"/>
</dbReference>
<dbReference type="GO" id="GO:0005484">
    <property type="term" value="F:SNAP receptor activity"/>
    <property type="evidence" value="ECO:0007669"/>
    <property type="project" value="TreeGrafter"/>
</dbReference>
<dbReference type="PANTHER" id="PTHR13050:SF7">
    <property type="entry name" value="VESICLE TRANSPORT PROTEIN USE1"/>
    <property type="match status" value="1"/>
</dbReference>
<gene>
    <name evidence="12" type="ORF">PHYBOEH_003974</name>
</gene>
<name>A0A8T1WMY8_9STRA</name>
<feature type="region of interest" description="Disordered" evidence="10">
    <location>
        <begin position="103"/>
        <end position="126"/>
    </location>
</feature>
<dbReference type="GO" id="GO:0005789">
    <property type="term" value="C:endoplasmic reticulum membrane"/>
    <property type="evidence" value="ECO:0007669"/>
    <property type="project" value="UniProtKB-SubCell"/>
</dbReference>
<dbReference type="InterPro" id="IPR019150">
    <property type="entry name" value="Vesicle_transport_protein_Use1"/>
</dbReference>
<organism evidence="12 13">
    <name type="scientific">Phytophthora boehmeriae</name>
    <dbReference type="NCBI Taxonomy" id="109152"/>
    <lineage>
        <taxon>Eukaryota</taxon>
        <taxon>Sar</taxon>
        <taxon>Stramenopiles</taxon>
        <taxon>Oomycota</taxon>
        <taxon>Peronosporomycetes</taxon>
        <taxon>Peronosporales</taxon>
        <taxon>Peronosporaceae</taxon>
        <taxon>Phytophthora</taxon>
    </lineage>
</organism>
<dbReference type="EMBL" id="JAGDFL010000216">
    <property type="protein sequence ID" value="KAG7395267.1"/>
    <property type="molecule type" value="Genomic_DNA"/>
</dbReference>
<dbReference type="Proteomes" id="UP000693981">
    <property type="component" value="Unassembled WGS sequence"/>
</dbReference>
<dbReference type="PANTHER" id="PTHR13050">
    <property type="entry name" value="USE1-LIKE PROTEIN"/>
    <property type="match status" value="1"/>
</dbReference>
<evidence type="ECO:0000313" key="12">
    <source>
        <dbReference type="EMBL" id="KAG7395267.1"/>
    </source>
</evidence>
<sequence length="291" mass="32563">MALAAKEAIDCRRFLAAWGRFQADKEQHLDANVAAQYQHMALHFQRLVRDNDELKALEAEIAPVLGEIVSLTQDQAQGACSIGRTPRASEIAKLREQQTRVARTRNLPAEPEVEASGDRERPAASEISQIESATAAVKPQERRTDLHEDDFKSMLEVPSAQEEKLSTKAIRKRLGLVDRSGAQASASETVAREEQESIQSDMMSLAKQLKDRTQTINQSLAEDVKILDAVGQSAESNTALLDRENAKLKEQLASSIGLWTSLWLVAMLVVAFIVTYFYMKLFSRRWYTITF</sequence>
<comment type="subcellular location">
    <subcellularLocation>
        <location evidence="1">Endoplasmic reticulum membrane</location>
        <topology evidence="1">Single-pass type IV membrane protein</topology>
    </subcellularLocation>
</comment>
<evidence type="ECO:0000256" key="8">
    <source>
        <dbReference type="ARBA" id="ARBA00022989"/>
    </source>
</evidence>
<keyword evidence="4 11" id="KW-0812">Transmembrane</keyword>
<keyword evidence="7" id="KW-0653">Protein transport</keyword>
<feature type="transmembrane region" description="Helical" evidence="11">
    <location>
        <begin position="256"/>
        <end position="279"/>
    </location>
</feature>
<dbReference type="GO" id="GO:0006890">
    <property type="term" value="P:retrograde vesicle-mediated transport, Golgi to endoplasmic reticulum"/>
    <property type="evidence" value="ECO:0007669"/>
    <property type="project" value="TreeGrafter"/>
</dbReference>
<evidence type="ECO:0000256" key="1">
    <source>
        <dbReference type="ARBA" id="ARBA00004163"/>
    </source>
</evidence>
<evidence type="ECO:0000256" key="2">
    <source>
        <dbReference type="ARBA" id="ARBA00007891"/>
    </source>
</evidence>
<keyword evidence="3" id="KW-0813">Transport</keyword>
<proteinExistence type="inferred from homology"/>
<keyword evidence="6" id="KW-0931">ER-Golgi transport</keyword>
<keyword evidence="13" id="KW-1185">Reference proteome</keyword>
<dbReference type="AlphaFoldDB" id="A0A8T1WMY8"/>
<comment type="caution">
    <text evidence="12">The sequence shown here is derived from an EMBL/GenBank/DDBJ whole genome shotgun (WGS) entry which is preliminary data.</text>
</comment>
<keyword evidence="9 11" id="KW-0472">Membrane</keyword>
<evidence type="ECO:0000313" key="13">
    <source>
        <dbReference type="Proteomes" id="UP000693981"/>
    </source>
</evidence>
<dbReference type="OrthoDB" id="4506189at2759"/>
<keyword evidence="8 11" id="KW-1133">Transmembrane helix</keyword>